<dbReference type="Gene3D" id="3.30.1200.10">
    <property type="entry name" value="YggU-like"/>
    <property type="match status" value="1"/>
</dbReference>
<protein>
    <recommendedName>
        <fullName evidence="2">UPF0235 protein ENL70_02795</fullName>
    </recommendedName>
</protein>
<dbReference type="HAMAP" id="MF_00634">
    <property type="entry name" value="UPF0235"/>
    <property type="match status" value="1"/>
</dbReference>
<comment type="similarity">
    <text evidence="1 2">Belongs to the UPF0235 family.</text>
</comment>
<dbReference type="NCBIfam" id="TIGR00251">
    <property type="entry name" value="DUF167 family protein"/>
    <property type="match status" value="1"/>
</dbReference>
<dbReference type="GO" id="GO:0005737">
    <property type="term" value="C:cytoplasm"/>
    <property type="evidence" value="ECO:0007669"/>
    <property type="project" value="TreeGrafter"/>
</dbReference>
<gene>
    <name evidence="3" type="ORF">ENL70_02795</name>
</gene>
<reference evidence="3" key="1">
    <citation type="journal article" date="2020" name="mSystems">
        <title>Genome- and Community-Level Interaction Insights into Carbon Utilization and Element Cycling Functions of Hydrothermarchaeota in Hydrothermal Sediment.</title>
        <authorList>
            <person name="Zhou Z."/>
            <person name="Liu Y."/>
            <person name="Xu W."/>
            <person name="Pan J."/>
            <person name="Luo Z.H."/>
            <person name="Li M."/>
        </authorList>
    </citation>
    <scope>NUCLEOTIDE SEQUENCE [LARGE SCALE GENOMIC DNA]</scope>
    <source>
        <strain evidence="3">SpSt-1019</strain>
    </source>
</reference>
<dbReference type="EMBL" id="DRUY01000095">
    <property type="protein sequence ID" value="HHI65461.1"/>
    <property type="molecule type" value="Genomic_DNA"/>
</dbReference>
<dbReference type="InterPro" id="IPR036591">
    <property type="entry name" value="YggU-like_sf"/>
</dbReference>
<dbReference type="InterPro" id="IPR003746">
    <property type="entry name" value="DUF167"/>
</dbReference>
<dbReference type="SUPFAM" id="SSF69786">
    <property type="entry name" value="YggU-like"/>
    <property type="match status" value="1"/>
</dbReference>
<organism evidence="3">
    <name type="scientific">Thermodesulfobium narugense</name>
    <dbReference type="NCBI Taxonomy" id="184064"/>
    <lineage>
        <taxon>Bacteria</taxon>
        <taxon>Pseudomonadati</taxon>
        <taxon>Thermodesulfobiota</taxon>
        <taxon>Thermodesulfobiia</taxon>
        <taxon>Thermodesulfobiales</taxon>
        <taxon>Thermodesulfobiaceae</taxon>
        <taxon>Thermodesulfobium</taxon>
    </lineage>
</organism>
<sequence length="86" mass="10078">MDFKVELKVIPNAKKELIEIKEGKIYCKVNAPPENGRANKRVIEMISDFLKCKRNDIEIFSGEKKKNKILLIKSENIFKKIKGWEQ</sequence>
<evidence type="ECO:0000256" key="2">
    <source>
        <dbReference type="HAMAP-Rule" id="MF_00634"/>
    </source>
</evidence>
<dbReference type="PANTHER" id="PTHR13420">
    <property type="entry name" value="UPF0235 PROTEIN C15ORF40"/>
    <property type="match status" value="1"/>
</dbReference>
<dbReference type="SMART" id="SM01152">
    <property type="entry name" value="DUF167"/>
    <property type="match status" value="1"/>
</dbReference>
<evidence type="ECO:0000313" key="3">
    <source>
        <dbReference type="EMBL" id="HHI65461.1"/>
    </source>
</evidence>
<proteinExistence type="inferred from homology"/>
<accession>A0A7C5KBG3</accession>
<dbReference type="PANTHER" id="PTHR13420:SF7">
    <property type="entry name" value="UPF0235 PROTEIN C15ORF40"/>
    <property type="match status" value="1"/>
</dbReference>
<dbReference type="Pfam" id="PF02594">
    <property type="entry name" value="DUF167"/>
    <property type="match status" value="1"/>
</dbReference>
<dbReference type="AlphaFoldDB" id="A0A7C5KBG3"/>
<evidence type="ECO:0000256" key="1">
    <source>
        <dbReference type="ARBA" id="ARBA00010364"/>
    </source>
</evidence>
<name>A0A7C5KBG3_9BACT</name>
<comment type="caution">
    <text evidence="3">The sequence shown here is derived from an EMBL/GenBank/DDBJ whole genome shotgun (WGS) entry which is preliminary data.</text>
</comment>